<dbReference type="InterPro" id="IPR051795">
    <property type="entry name" value="Glycosyl_Hydrlase_43"/>
</dbReference>
<reference evidence="5" key="1">
    <citation type="submission" date="2021-12" db="EMBL/GenBank/DDBJ databases">
        <title>Description of Gramella crocea sp. nov., a new bacterium isolated from activated sludge.</title>
        <authorList>
            <person name="Zhang X."/>
        </authorList>
    </citation>
    <scope>NUCLEOTIDE SEQUENCE</scope>
    <source>
        <strain evidence="5">YB25</strain>
    </source>
</reference>
<evidence type="ECO:0000256" key="1">
    <source>
        <dbReference type="ARBA" id="ARBA00009865"/>
    </source>
</evidence>
<keyword evidence="2 4" id="KW-0378">Hydrolase</keyword>
<dbReference type="CDD" id="cd08986">
    <property type="entry name" value="GH43-like"/>
    <property type="match status" value="1"/>
</dbReference>
<evidence type="ECO:0000313" key="6">
    <source>
        <dbReference type="Proteomes" id="UP001139344"/>
    </source>
</evidence>
<evidence type="ECO:0000313" key="5">
    <source>
        <dbReference type="EMBL" id="MCG9973094.1"/>
    </source>
</evidence>
<accession>A0A9X2A7B1</accession>
<dbReference type="EMBL" id="JAJSON010000027">
    <property type="protein sequence ID" value="MCG9973094.1"/>
    <property type="molecule type" value="Genomic_DNA"/>
</dbReference>
<dbReference type="Gene3D" id="2.115.10.20">
    <property type="entry name" value="Glycosyl hydrolase domain, family 43"/>
    <property type="match status" value="1"/>
</dbReference>
<sequence length="391" mass="45107">MRSILKLFVFIFLFASCKEKKESDANRELPDTSKTQYGTVDVEDPETQIPEDVKPLFDHWLRDTYINLGNDGYYYMTGTTGLEGRETARDLSPGIRLWRSKNLKDWEDMGYVWAFEEDGTWQKDFEIIKDGPKEDLNHNKIGEKRRTLWAPEIHYIESKDNYFIVGCTPENPHGRGSYILRSTSGKATGPYENIEGNSDGPIFPQIDGSLFEDEDGTVYFIGHSHQIARMKDDMSGFAEPLREFKEQSYDNEPYIEGAYVVKEGGKYHLMQAIWSIRQPDGSYSYSGKNPYDSNEEREANLYSYDVVIATADNIYGPYSDRYTAVTGGGHNNFFKDKKGQWWSTMFGNPRGDLLERSFLARPAIVPIKYENGKFKVDQERDLEFLYEDVAE</sequence>
<proteinExistence type="inferred from homology"/>
<dbReference type="SUPFAM" id="SSF75005">
    <property type="entry name" value="Arabinanase/levansucrase/invertase"/>
    <property type="match status" value="1"/>
</dbReference>
<evidence type="ECO:0000256" key="3">
    <source>
        <dbReference type="ARBA" id="ARBA00023295"/>
    </source>
</evidence>
<comment type="caution">
    <text evidence="5">The sequence shown here is derived from an EMBL/GenBank/DDBJ whole genome shotgun (WGS) entry which is preliminary data.</text>
</comment>
<dbReference type="Pfam" id="PF04616">
    <property type="entry name" value="Glyco_hydro_43"/>
    <property type="match status" value="1"/>
</dbReference>
<dbReference type="InterPro" id="IPR023296">
    <property type="entry name" value="Glyco_hydro_beta-prop_sf"/>
</dbReference>
<dbReference type="Proteomes" id="UP001139344">
    <property type="component" value="Unassembled WGS sequence"/>
</dbReference>
<gene>
    <name evidence="5" type="ORF">LU635_15695</name>
</gene>
<dbReference type="InterPro" id="IPR006710">
    <property type="entry name" value="Glyco_hydro_43"/>
</dbReference>
<protein>
    <submittedName>
        <fullName evidence="5">Family 43 glycosylhydrolase</fullName>
    </submittedName>
</protein>
<keyword evidence="6" id="KW-1185">Reference proteome</keyword>
<dbReference type="RefSeq" id="WP_240100457.1">
    <property type="nucleotide sequence ID" value="NZ_JAJSON010000027.1"/>
</dbReference>
<comment type="similarity">
    <text evidence="1 4">Belongs to the glycosyl hydrolase 43 family.</text>
</comment>
<dbReference type="GO" id="GO:0005975">
    <property type="term" value="P:carbohydrate metabolic process"/>
    <property type="evidence" value="ECO:0007669"/>
    <property type="project" value="InterPro"/>
</dbReference>
<name>A0A9X2A7B1_9FLAO</name>
<dbReference type="PANTHER" id="PTHR42812:SF14">
    <property type="entry name" value="SECRETED PROTEIN"/>
    <property type="match status" value="1"/>
</dbReference>
<evidence type="ECO:0000256" key="4">
    <source>
        <dbReference type="RuleBase" id="RU361187"/>
    </source>
</evidence>
<evidence type="ECO:0000256" key="2">
    <source>
        <dbReference type="ARBA" id="ARBA00022801"/>
    </source>
</evidence>
<dbReference type="PROSITE" id="PS51257">
    <property type="entry name" value="PROKAR_LIPOPROTEIN"/>
    <property type="match status" value="1"/>
</dbReference>
<keyword evidence="3 4" id="KW-0326">Glycosidase</keyword>
<dbReference type="GO" id="GO:0004553">
    <property type="term" value="F:hydrolase activity, hydrolyzing O-glycosyl compounds"/>
    <property type="evidence" value="ECO:0007669"/>
    <property type="project" value="InterPro"/>
</dbReference>
<dbReference type="PANTHER" id="PTHR42812">
    <property type="entry name" value="BETA-XYLOSIDASE"/>
    <property type="match status" value="1"/>
</dbReference>
<organism evidence="5 6">
    <name type="scientific">Christiangramia crocea</name>
    <dbReference type="NCBI Taxonomy" id="2904124"/>
    <lineage>
        <taxon>Bacteria</taxon>
        <taxon>Pseudomonadati</taxon>
        <taxon>Bacteroidota</taxon>
        <taxon>Flavobacteriia</taxon>
        <taxon>Flavobacteriales</taxon>
        <taxon>Flavobacteriaceae</taxon>
        <taxon>Christiangramia</taxon>
    </lineage>
</organism>
<dbReference type="AlphaFoldDB" id="A0A9X2A7B1"/>